<keyword evidence="4 9" id="KW-0732">Signal</keyword>
<evidence type="ECO:0000256" key="7">
    <source>
        <dbReference type="PIRSR" id="PIRSR602137-50"/>
    </source>
</evidence>
<keyword evidence="6 8" id="KW-0046">Antibiotic resistance</keyword>
<evidence type="ECO:0000256" key="3">
    <source>
        <dbReference type="ARBA" id="ARBA00012865"/>
    </source>
</evidence>
<dbReference type="InterPro" id="IPR001460">
    <property type="entry name" value="PCN-bd_Tpept"/>
</dbReference>
<dbReference type="InterPro" id="IPR002137">
    <property type="entry name" value="Beta-lactam_class-D_AS"/>
</dbReference>
<dbReference type="PROSITE" id="PS00337">
    <property type="entry name" value="BETA_LACTAMASE_D"/>
    <property type="match status" value="1"/>
</dbReference>
<name>A0A931E6P4_9BACT</name>
<dbReference type="SUPFAM" id="SSF56601">
    <property type="entry name" value="beta-lactamase/transpeptidase-like"/>
    <property type="match status" value="1"/>
</dbReference>
<organism evidence="11 12">
    <name type="scientific">Panacibacter microcysteis</name>
    <dbReference type="NCBI Taxonomy" id="2793269"/>
    <lineage>
        <taxon>Bacteria</taxon>
        <taxon>Pseudomonadati</taxon>
        <taxon>Bacteroidota</taxon>
        <taxon>Chitinophagia</taxon>
        <taxon>Chitinophagales</taxon>
        <taxon>Chitinophagaceae</taxon>
        <taxon>Panacibacter</taxon>
    </lineage>
</organism>
<comment type="caution">
    <text evidence="11">The sequence shown here is derived from an EMBL/GenBank/DDBJ whole genome shotgun (WGS) entry which is preliminary data.</text>
</comment>
<dbReference type="PANTHER" id="PTHR30627:SF6">
    <property type="entry name" value="BETA-LACTAMASE YBXI-RELATED"/>
    <property type="match status" value="1"/>
</dbReference>
<dbReference type="Gene3D" id="3.40.710.10">
    <property type="entry name" value="DD-peptidase/beta-lactamase superfamily"/>
    <property type="match status" value="1"/>
</dbReference>
<comment type="catalytic activity">
    <reaction evidence="1 8">
        <text>a beta-lactam + H2O = a substituted beta-amino acid</text>
        <dbReference type="Rhea" id="RHEA:20401"/>
        <dbReference type="ChEBI" id="CHEBI:15377"/>
        <dbReference type="ChEBI" id="CHEBI:35627"/>
        <dbReference type="ChEBI" id="CHEBI:140347"/>
        <dbReference type="EC" id="3.5.2.6"/>
    </reaction>
</comment>
<protein>
    <recommendedName>
        <fullName evidence="3 8">Beta-lactamase</fullName>
        <ecNumber evidence="3 8">3.5.2.6</ecNumber>
    </recommendedName>
</protein>
<feature type="modified residue" description="N6-carboxylysine" evidence="7">
    <location>
        <position position="73"/>
    </location>
</feature>
<feature type="active site" description="Acyl-ester intermediate" evidence="7">
    <location>
        <position position="70"/>
    </location>
</feature>
<dbReference type="EMBL" id="JADWYR010000001">
    <property type="protein sequence ID" value="MBG9376159.1"/>
    <property type="molecule type" value="Genomic_DNA"/>
</dbReference>
<dbReference type="InterPro" id="IPR012338">
    <property type="entry name" value="Beta-lactam/transpept-like"/>
</dbReference>
<evidence type="ECO:0000256" key="5">
    <source>
        <dbReference type="ARBA" id="ARBA00022801"/>
    </source>
</evidence>
<evidence type="ECO:0000313" key="12">
    <source>
        <dbReference type="Proteomes" id="UP000628448"/>
    </source>
</evidence>
<dbReference type="PANTHER" id="PTHR30627">
    <property type="entry name" value="PEPTIDOGLYCAN D,D-TRANSPEPTIDASE"/>
    <property type="match status" value="1"/>
</dbReference>
<dbReference type="InterPro" id="IPR050515">
    <property type="entry name" value="Beta-lactam/transpept"/>
</dbReference>
<feature type="signal peptide" evidence="9">
    <location>
        <begin position="1"/>
        <end position="21"/>
    </location>
</feature>
<feature type="domain" description="Penicillin-binding protein transpeptidase" evidence="10">
    <location>
        <begin position="56"/>
        <end position="267"/>
    </location>
</feature>
<dbReference type="GO" id="GO:0017001">
    <property type="term" value="P:antibiotic catabolic process"/>
    <property type="evidence" value="ECO:0007669"/>
    <property type="project" value="InterPro"/>
</dbReference>
<proteinExistence type="inferred from homology"/>
<evidence type="ECO:0000256" key="6">
    <source>
        <dbReference type="ARBA" id="ARBA00023251"/>
    </source>
</evidence>
<comment type="similarity">
    <text evidence="2 8">Belongs to the class-D beta-lactamase family.</text>
</comment>
<feature type="chain" id="PRO_5036861465" description="Beta-lactamase" evidence="9">
    <location>
        <begin position="22"/>
        <end position="280"/>
    </location>
</feature>
<gene>
    <name evidence="11" type="ORF">I5907_07930</name>
</gene>
<keyword evidence="5 8" id="KW-0378">Hydrolase</keyword>
<dbReference type="GO" id="GO:0071555">
    <property type="term" value="P:cell wall organization"/>
    <property type="evidence" value="ECO:0007669"/>
    <property type="project" value="TreeGrafter"/>
</dbReference>
<dbReference type="GO" id="GO:0008658">
    <property type="term" value="F:penicillin binding"/>
    <property type="evidence" value="ECO:0007669"/>
    <property type="project" value="InterPro"/>
</dbReference>
<evidence type="ECO:0000256" key="4">
    <source>
        <dbReference type="ARBA" id="ARBA00022729"/>
    </source>
</evidence>
<evidence type="ECO:0000256" key="1">
    <source>
        <dbReference type="ARBA" id="ARBA00001526"/>
    </source>
</evidence>
<dbReference type="AlphaFoldDB" id="A0A931E6P4"/>
<evidence type="ECO:0000256" key="9">
    <source>
        <dbReference type="SAM" id="SignalP"/>
    </source>
</evidence>
<dbReference type="PROSITE" id="PS51257">
    <property type="entry name" value="PROKAR_LIPOPROTEIN"/>
    <property type="match status" value="1"/>
</dbReference>
<dbReference type="GO" id="GO:0008800">
    <property type="term" value="F:beta-lactamase activity"/>
    <property type="evidence" value="ECO:0007669"/>
    <property type="project" value="UniProtKB-UniRule"/>
</dbReference>
<dbReference type="RefSeq" id="WP_196990180.1">
    <property type="nucleotide sequence ID" value="NZ_JADWYR010000001.1"/>
</dbReference>
<evidence type="ECO:0000256" key="2">
    <source>
        <dbReference type="ARBA" id="ARBA00007898"/>
    </source>
</evidence>
<dbReference type="GO" id="GO:0005886">
    <property type="term" value="C:plasma membrane"/>
    <property type="evidence" value="ECO:0007669"/>
    <property type="project" value="TreeGrafter"/>
</dbReference>
<dbReference type="Pfam" id="PF00905">
    <property type="entry name" value="Transpeptidase"/>
    <property type="match status" value="1"/>
</dbReference>
<accession>A0A931E6P4</accession>
<evidence type="ECO:0000313" key="11">
    <source>
        <dbReference type="EMBL" id="MBG9376159.1"/>
    </source>
</evidence>
<reference evidence="11" key="1">
    <citation type="submission" date="2020-11" db="EMBL/GenBank/DDBJ databases">
        <title>Bacterial whole genome sequence for Panacibacter sp. DH6.</title>
        <authorList>
            <person name="Le V."/>
            <person name="Ko S."/>
            <person name="Ahn C.-Y."/>
            <person name="Oh H.-M."/>
        </authorList>
    </citation>
    <scope>NUCLEOTIDE SEQUENCE</scope>
    <source>
        <strain evidence="11">DH6</strain>
    </source>
</reference>
<dbReference type="GO" id="GO:0046677">
    <property type="term" value="P:response to antibiotic"/>
    <property type="evidence" value="ECO:0007669"/>
    <property type="project" value="UniProtKB-UniRule"/>
</dbReference>
<sequence>MKLILPVFAIVVSLLSTSCSNNNVTVDDSLQTFFDQNKVNGTFGLFDNGQGSFTIYNLSRFKDSAYLPASTFKIVNSLIGIQTGRISNERMIIPWDGVVRTFPNGDTAVSWNKDLTMDEAFRQSAVPYYQEIARRIGKDTMQTWLDSLGYGSKDQKFSIGNNLDTFWLDNTLKITPDEQLGLVKKLYFKQLPFQSRAQEIVKKAMTQENNANYQLSYKTGWGFAENGNAVGWAAGWIEENQHPYFFVLNIDGPHSTNIATAQKNILAGILKQLGFFEGRK</sequence>
<evidence type="ECO:0000256" key="8">
    <source>
        <dbReference type="RuleBase" id="RU361140"/>
    </source>
</evidence>
<dbReference type="EC" id="3.5.2.6" evidence="3 8"/>
<dbReference type="Proteomes" id="UP000628448">
    <property type="component" value="Unassembled WGS sequence"/>
</dbReference>
<keyword evidence="12" id="KW-1185">Reference proteome</keyword>
<evidence type="ECO:0000259" key="10">
    <source>
        <dbReference type="Pfam" id="PF00905"/>
    </source>
</evidence>